<sequence>MAVPTFGERNLFFAWSTYTGDYDTYARWYDVEHIPQVMDTTGMVGAQRFLVGGAKNLPGVVPIDMGHLALYEIEGSSAGFREEVKQMLMSGSMVLPDFMNQPFDALFLAPVSEPQYGKEFDQAENLDDRHLFFAWCKPAVEAVADGTFARWYDGEHIPQILGATGMLRAQRFESSPVKPLPGVRVPDLGHLALYEIAGDPSGFREEVKQMLISGEMQIPDFMNPPFSSMFMEPASPFFAAGG</sequence>
<proteinExistence type="predicted"/>
<dbReference type="EMBL" id="JAJNDB010000009">
    <property type="protein sequence ID" value="MCD2197646.1"/>
    <property type="molecule type" value="Genomic_DNA"/>
</dbReference>
<evidence type="ECO:0008006" key="3">
    <source>
        <dbReference type="Google" id="ProtNLM"/>
    </source>
</evidence>
<organism evidence="1 2">
    <name type="scientific">Actinomycetospora endophytica</name>
    <dbReference type="NCBI Taxonomy" id="2291215"/>
    <lineage>
        <taxon>Bacteria</taxon>
        <taxon>Bacillati</taxon>
        <taxon>Actinomycetota</taxon>
        <taxon>Actinomycetes</taxon>
        <taxon>Pseudonocardiales</taxon>
        <taxon>Pseudonocardiaceae</taxon>
        <taxon>Actinomycetospora</taxon>
    </lineage>
</organism>
<protein>
    <recommendedName>
        <fullName evidence="3">EthD domain-containing protein</fullName>
    </recommendedName>
</protein>
<comment type="caution">
    <text evidence="1">The sequence shown here is derived from an EMBL/GenBank/DDBJ whole genome shotgun (WGS) entry which is preliminary data.</text>
</comment>
<name>A0ABS8PHB3_9PSEU</name>
<evidence type="ECO:0000313" key="1">
    <source>
        <dbReference type="EMBL" id="MCD2197646.1"/>
    </source>
</evidence>
<reference evidence="1 2" key="1">
    <citation type="submission" date="2021-11" db="EMBL/GenBank/DDBJ databases">
        <title>Draft genome sequence of Actinomycetospora sp. SF1 isolated from the rhizosphere soil.</title>
        <authorList>
            <person name="Duangmal K."/>
            <person name="Chantavorakit T."/>
        </authorList>
    </citation>
    <scope>NUCLEOTIDE SEQUENCE [LARGE SCALE GENOMIC DNA]</scope>
    <source>
        <strain evidence="1 2">TBRC 5722</strain>
    </source>
</reference>
<dbReference type="RefSeq" id="WP_230739878.1">
    <property type="nucleotide sequence ID" value="NZ_JAJNDB010000009.1"/>
</dbReference>
<keyword evidence="2" id="KW-1185">Reference proteome</keyword>
<dbReference type="Proteomes" id="UP001199469">
    <property type="component" value="Unassembled WGS sequence"/>
</dbReference>
<gene>
    <name evidence="1" type="ORF">LQ327_30170</name>
</gene>
<accession>A0ABS8PHB3</accession>
<evidence type="ECO:0000313" key="2">
    <source>
        <dbReference type="Proteomes" id="UP001199469"/>
    </source>
</evidence>